<evidence type="ECO:0000313" key="3">
    <source>
        <dbReference type="Proteomes" id="UP000287651"/>
    </source>
</evidence>
<dbReference type="EMBL" id="AMZH03001254">
    <property type="protein sequence ID" value="RRT80006.1"/>
    <property type="molecule type" value="Genomic_DNA"/>
</dbReference>
<reference evidence="2 3" key="1">
    <citation type="journal article" date="2014" name="Agronomy (Basel)">
        <title>A Draft Genome Sequence for Ensete ventricosum, the Drought-Tolerant Tree Against Hunger.</title>
        <authorList>
            <person name="Harrison J."/>
            <person name="Moore K.A."/>
            <person name="Paszkiewicz K."/>
            <person name="Jones T."/>
            <person name="Grant M."/>
            <person name="Ambacheew D."/>
            <person name="Muzemil S."/>
            <person name="Studholme D.J."/>
        </authorList>
    </citation>
    <scope>NUCLEOTIDE SEQUENCE [LARGE SCALE GENOMIC DNA]</scope>
</reference>
<dbReference type="Proteomes" id="UP000287651">
    <property type="component" value="Unassembled WGS sequence"/>
</dbReference>
<feature type="region of interest" description="Disordered" evidence="1">
    <location>
        <begin position="1"/>
        <end position="178"/>
    </location>
</feature>
<dbReference type="AlphaFoldDB" id="A0A427AV53"/>
<protein>
    <submittedName>
        <fullName evidence="2">Uncharacterized protein</fullName>
    </submittedName>
</protein>
<evidence type="ECO:0000313" key="2">
    <source>
        <dbReference type="EMBL" id="RRT80006.1"/>
    </source>
</evidence>
<evidence type="ECO:0000256" key="1">
    <source>
        <dbReference type="SAM" id="MobiDB-lite"/>
    </source>
</evidence>
<accession>A0A427AV53</accession>
<feature type="compositionally biased region" description="Basic and acidic residues" evidence="1">
    <location>
        <begin position="77"/>
        <end position="126"/>
    </location>
</feature>
<proteinExistence type="predicted"/>
<organism evidence="2 3">
    <name type="scientific">Ensete ventricosum</name>
    <name type="common">Abyssinian banana</name>
    <name type="synonym">Musa ensete</name>
    <dbReference type="NCBI Taxonomy" id="4639"/>
    <lineage>
        <taxon>Eukaryota</taxon>
        <taxon>Viridiplantae</taxon>
        <taxon>Streptophyta</taxon>
        <taxon>Embryophyta</taxon>
        <taxon>Tracheophyta</taxon>
        <taxon>Spermatophyta</taxon>
        <taxon>Magnoliopsida</taxon>
        <taxon>Liliopsida</taxon>
        <taxon>Zingiberales</taxon>
        <taxon>Musaceae</taxon>
        <taxon>Ensete</taxon>
    </lineage>
</organism>
<feature type="compositionally biased region" description="Basic and acidic residues" evidence="1">
    <location>
        <begin position="166"/>
        <end position="177"/>
    </location>
</feature>
<name>A0A427AV53_ENSVE</name>
<comment type="caution">
    <text evidence="2">The sequence shown here is derived from an EMBL/GenBank/DDBJ whole genome shotgun (WGS) entry which is preliminary data.</text>
</comment>
<gene>
    <name evidence="2" type="ORF">B296_00024486</name>
</gene>
<feature type="compositionally biased region" description="Basic and acidic residues" evidence="1">
    <location>
        <begin position="9"/>
        <end position="40"/>
    </location>
</feature>
<sequence>MWRSRRVASIRDVEVNEETGRSKNQTPHETKDRYWSKADNSRLPPCCPSGEETRRGSFRGCPPFAIRSKVEQPALGDDVKNSAEDDGDEGHSQRRDHERLHDSARRWRGEPRVARNEVDHEDHVGGEGEEDGQGVEPVGQKIVMVGRRRRSSGSQDLDGAGEAELEQQRHGRPEEAGRRRRRWWVGQGCLGPELSPTGEDEKLPRLKKSGSTCSQVKVGGSRKRFDVFTLGREGDFAALWERLGSRGCYLDWSQTMFQTCQLTKGDEVAVDVLEIGVACVASRVPSKLEVLLHHRLNQKRIVYIM</sequence>